<accession>A0A834I0Z8</accession>
<protein>
    <submittedName>
        <fullName evidence="2">Uncharacterized protein</fullName>
    </submittedName>
</protein>
<dbReference type="EMBL" id="JAACXV010014067">
    <property type="protein sequence ID" value="KAF7270708.1"/>
    <property type="molecule type" value="Genomic_DNA"/>
</dbReference>
<name>A0A834I0Z8_RHYFE</name>
<feature type="region of interest" description="Disordered" evidence="1">
    <location>
        <begin position="117"/>
        <end position="137"/>
    </location>
</feature>
<evidence type="ECO:0000313" key="3">
    <source>
        <dbReference type="Proteomes" id="UP000625711"/>
    </source>
</evidence>
<gene>
    <name evidence="2" type="ORF">GWI33_016342</name>
</gene>
<keyword evidence="3" id="KW-1185">Reference proteome</keyword>
<evidence type="ECO:0000313" key="2">
    <source>
        <dbReference type="EMBL" id="KAF7270708.1"/>
    </source>
</evidence>
<reference evidence="2" key="1">
    <citation type="submission" date="2020-08" db="EMBL/GenBank/DDBJ databases">
        <title>Genome sequencing and assembly of the red palm weevil Rhynchophorus ferrugineus.</title>
        <authorList>
            <person name="Dias G.B."/>
            <person name="Bergman C.M."/>
            <person name="Manee M."/>
        </authorList>
    </citation>
    <scope>NUCLEOTIDE SEQUENCE</scope>
    <source>
        <strain evidence="2">AA-2017</strain>
        <tissue evidence="2">Whole larva</tissue>
    </source>
</reference>
<sequence>MIGPDFGTRISNLALAWAVPLSGGTRGAMPRYRRGGPAPFPASLRFGGLGPAWLMATVATMYGHYLNISPMTVINRDSLIGENNGGRVNDAAAATRRRWYASPGAAASVSNFLKNHSSARQIRGRGPRSTGPPGSYLSSARIQTVPDTARYPSTARRFFPRSAGTRRENLRFQKRNGVPAIKRSRTRAFLRHGSPPASSFSPFGSITRHTHGRCCTRLSLSLQIQKEIFI</sequence>
<dbReference type="AlphaFoldDB" id="A0A834I0Z8"/>
<dbReference type="Proteomes" id="UP000625711">
    <property type="component" value="Unassembled WGS sequence"/>
</dbReference>
<evidence type="ECO:0000256" key="1">
    <source>
        <dbReference type="SAM" id="MobiDB-lite"/>
    </source>
</evidence>
<comment type="caution">
    <text evidence="2">The sequence shown here is derived from an EMBL/GenBank/DDBJ whole genome shotgun (WGS) entry which is preliminary data.</text>
</comment>
<organism evidence="2 3">
    <name type="scientific">Rhynchophorus ferrugineus</name>
    <name type="common">Red palm weevil</name>
    <name type="synonym">Curculio ferrugineus</name>
    <dbReference type="NCBI Taxonomy" id="354439"/>
    <lineage>
        <taxon>Eukaryota</taxon>
        <taxon>Metazoa</taxon>
        <taxon>Ecdysozoa</taxon>
        <taxon>Arthropoda</taxon>
        <taxon>Hexapoda</taxon>
        <taxon>Insecta</taxon>
        <taxon>Pterygota</taxon>
        <taxon>Neoptera</taxon>
        <taxon>Endopterygota</taxon>
        <taxon>Coleoptera</taxon>
        <taxon>Polyphaga</taxon>
        <taxon>Cucujiformia</taxon>
        <taxon>Curculionidae</taxon>
        <taxon>Dryophthorinae</taxon>
        <taxon>Rhynchophorus</taxon>
    </lineage>
</organism>
<proteinExistence type="predicted"/>